<feature type="compositionally biased region" description="Low complexity" evidence="1">
    <location>
        <begin position="9"/>
        <end position="36"/>
    </location>
</feature>
<feature type="region of interest" description="Disordered" evidence="1">
    <location>
        <begin position="1"/>
        <end position="48"/>
    </location>
</feature>
<accession>A0A2V0NXF7</accession>
<dbReference type="Proteomes" id="UP000247498">
    <property type="component" value="Unassembled WGS sequence"/>
</dbReference>
<dbReference type="EMBL" id="BDRX01000031">
    <property type="protein sequence ID" value="GBF92314.1"/>
    <property type="molecule type" value="Genomic_DNA"/>
</dbReference>
<gene>
    <name evidence="2" type="ORF">Rsub_05516</name>
</gene>
<keyword evidence="3" id="KW-1185">Reference proteome</keyword>
<reference evidence="2 3" key="1">
    <citation type="journal article" date="2018" name="Sci. Rep.">
        <title>Raphidocelis subcapitata (=Pseudokirchneriella subcapitata) provides an insight into genome evolution and environmental adaptations in the Sphaeropleales.</title>
        <authorList>
            <person name="Suzuki S."/>
            <person name="Yamaguchi H."/>
            <person name="Nakajima N."/>
            <person name="Kawachi M."/>
        </authorList>
    </citation>
    <scope>NUCLEOTIDE SEQUENCE [LARGE SCALE GENOMIC DNA]</scope>
    <source>
        <strain evidence="2 3">NIES-35</strain>
    </source>
</reference>
<evidence type="ECO:0000256" key="1">
    <source>
        <dbReference type="SAM" id="MobiDB-lite"/>
    </source>
</evidence>
<proteinExistence type="predicted"/>
<feature type="region of interest" description="Disordered" evidence="1">
    <location>
        <begin position="60"/>
        <end position="95"/>
    </location>
</feature>
<sequence length="578" mass="57159">MLRGAFKTPAPAAAARRPRAAPVAATAAAAAAAGWRPAPPSRCTHSAAAPSLAPVGRAWALPPATAPRGPRSRRHGGIGAPAAAARAGPQAGPDARRRLDERRAALVRRLSEAGSLAEISAIIESDPEELVEGEALPMALLAVAQAGAGDGDGGGGGGAADVELQEALLDRLVSAQTPRLGTLPLRTVSTLALALANAGYYDRAFYSAAAAAAAAGLAALEAWEAPVVVTVLAAGFSAAGHYEEALFDALAAKARAVQASAEAPAGPAPLLALAAALLEVQHYSPALLDALAASATAAGGAAPAAASPATLPPAQLADLLLTLAFFRAAPRDLVAAATAALARALSAGGGDAAARGARGPEPPGGGASEQLDEEQLSRLMRAVLLLRAAGAPVDGGLVDALATRPPERLLAADHLLSDPALAAEARAQPRGAEWEAAGLLAPAQVVGRLEGALGYRVERSAVVQADGTGGRGEGGARLGVEVAMSLEVPDPAAFAVGAGSGGSGAAAARRIAVAVFDDDSYCAHPPGRLRGGVAVEVLALQSLGVGVVALPVREWQALNGDGAAQDAYLRARILAAIS</sequence>
<evidence type="ECO:0000313" key="2">
    <source>
        <dbReference type="EMBL" id="GBF92314.1"/>
    </source>
</evidence>
<dbReference type="AlphaFoldDB" id="A0A2V0NXF7"/>
<feature type="region of interest" description="Disordered" evidence="1">
    <location>
        <begin position="351"/>
        <end position="371"/>
    </location>
</feature>
<name>A0A2V0NXF7_9CHLO</name>
<evidence type="ECO:0008006" key="4">
    <source>
        <dbReference type="Google" id="ProtNLM"/>
    </source>
</evidence>
<dbReference type="OrthoDB" id="10651096at2759"/>
<protein>
    <recommendedName>
        <fullName evidence="4">RAP domain-containing protein</fullName>
    </recommendedName>
</protein>
<organism evidence="2 3">
    <name type="scientific">Raphidocelis subcapitata</name>
    <dbReference type="NCBI Taxonomy" id="307507"/>
    <lineage>
        <taxon>Eukaryota</taxon>
        <taxon>Viridiplantae</taxon>
        <taxon>Chlorophyta</taxon>
        <taxon>core chlorophytes</taxon>
        <taxon>Chlorophyceae</taxon>
        <taxon>CS clade</taxon>
        <taxon>Sphaeropleales</taxon>
        <taxon>Selenastraceae</taxon>
        <taxon>Raphidocelis</taxon>
    </lineage>
</organism>
<evidence type="ECO:0000313" key="3">
    <source>
        <dbReference type="Proteomes" id="UP000247498"/>
    </source>
</evidence>
<dbReference type="InParanoid" id="A0A2V0NXF7"/>
<comment type="caution">
    <text evidence="2">The sequence shown here is derived from an EMBL/GenBank/DDBJ whole genome shotgun (WGS) entry which is preliminary data.</text>
</comment>
<feature type="compositionally biased region" description="Low complexity" evidence="1">
    <location>
        <begin position="80"/>
        <end position="93"/>
    </location>
</feature>